<proteinExistence type="predicted"/>
<dbReference type="AlphaFoldDB" id="A0A8H7CSM4"/>
<sequence length="512" mass="54695">MHLPASQHSILAINGASILLIATSIPSSQFYDVFSAVAQCICSFAVVIGCFGFMGKSRETSSSFSLTACDNLQLLWSFDDRWEAPKQSWLMHRTTLIRVSIMSIAASFDAIHLSYQLLSLMVFQVCWRSAFEAREARGWISGGGHRILCALVGLVFPGLSLASALSFANSNWIWPTTNDSRGAVTFRKDFTPPPGKSPIGAEVIMAAASYFFLYVNGNWIGGGADGPGIAQRFCVALEPGFNVFAGDAGAETSSRGGLIATILVTYSDLTTDTIVSDGTWRFIPEIPPAFQELSFDDTAWPRATVVGAYGNAQWGTVSIPSNPPVLGLASSYWMWTDVVAAGTWPNLPASQRAFRRTFTPAQGQIPVNANILITADDLYTLYVNGVQVGTGGTWTRAQHYVVNFASAPTKIVVAVLATNANAPSPAGLLFSMEINMAPPIASPATRGQGNCTAGEYIVSDNQWHSTVGAIPNGFEQPGFDDSTWDSTVEEALYGGGAWGTIVIDPPSAPVII</sequence>
<dbReference type="OrthoDB" id="10036721at2759"/>
<evidence type="ECO:0008006" key="4">
    <source>
        <dbReference type="Google" id="ProtNLM"/>
    </source>
</evidence>
<comment type="caution">
    <text evidence="2">The sequence shown here is derived from an EMBL/GenBank/DDBJ whole genome shotgun (WGS) entry which is preliminary data.</text>
</comment>
<dbReference type="Gene3D" id="2.60.120.260">
    <property type="entry name" value="Galactose-binding domain-like"/>
    <property type="match status" value="2"/>
</dbReference>
<dbReference type="EMBL" id="JACAZH010000018">
    <property type="protein sequence ID" value="KAF7346631.1"/>
    <property type="molecule type" value="Genomic_DNA"/>
</dbReference>
<dbReference type="Proteomes" id="UP000623467">
    <property type="component" value="Unassembled WGS sequence"/>
</dbReference>
<evidence type="ECO:0000313" key="3">
    <source>
        <dbReference type="Proteomes" id="UP000623467"/>
    </source>
</evidence>
<evidence type="ECO:0000313" key="2">
    <source>
        <dbReference type="EMBL" id="KAF7346631.1"/>
    </source>
</evidence>
<protein>
    <recommendedName>
        <fullName evidence="4">Glycoside hydrolase family 78 protein</fullName>
    </recommendedName>
</protein>
<organism evidence="2 3">
    <name type="scientific">Mycena sanguinolenta</name>
    <dbReference type="NCBI Taxonomy" id="230812"/>
    <lineage>
        <taxon>Eukaryota</taxon>
        <taxon>Fungi</taxon>
        <taxon>Dikarya</taxon>
        <taxon>Basidiomycota</taxon>
        <taxon>Agaricomycotina</taxon>
        <taxon>Agaricomycetes</taxon>
        <taxon>Agaricomycetidae</taxon>
        <taxon>Agaricales</taxon>
        <taxon>Marasmiineae</taxon>
        <taxon>Mycenaceae</taxon>
        <taxon>Mycena</taxon>
    </lineage>
</organism>
<accession>A0A8H7CSM4</accession>
<keyword evidence="1" id="KW-0472">Membrane</keyword>
<keyword evidence="3" id="KW-1185">Reference proteome</keyword>
<keyword evidence="1" id="KW-1133">Transmembrane helix</keyword>
<reference evidence="2" key="1">
    <citation type="submission" date="2020-05" db="EMBL/GenBank/DDBJ databases">
        <title>Mycena genomes resolve the evolution of fungal bioluminescence.</title>
        <authorList>
            <person name="Tsai I.J."/>
        </authorList>
    </citation>
    <scope>NUCLEOTIDE SEQUENCE</scope>
    <source>
        <strain evidence="2">160909Yilan</strain>
    </source>
</reference>
<evidence type="ECO:0000256" key="1">
    <source>
        <dbReference type="SAM" id="Phobius"/>
    </source>
</evidence>
<name>A0A8H7CSM4_9AGAR</name>
<feature type="transmembrane region" description="Helical" evidence="1">
    <location>
        <begin position="33"/>
        <end position="54"/>
    </location>
</feature>
<feature type="transmembrane region" description="Helical" evidence="1">
    <location>
        <begin position="9"/>
        <end position="27"/>
    </location>
</feature>
<gene>
    <name evidence="2" type="ORF">MSAN_01800600</name>
</gene>
<keyword evidence="1" id="KW-0812">Transmembrane</keyword>